<dbReference type="EMBL" id="CAJVRL010000045">
    <property type="protein sequence ID" value="CAG8952488.1"/>
    <property type="molecule type" value="Genomic_DNA"/>
</dbReference>
<evidence type="ECO:0000313" key="1">
    <source>
        <dbReference type="EMBL" id="CAG8952488.1"/>
    </source>
</evidence>
<reference evidence="1" key="1">
    <citation type="submission" date="2021-07" db="EMBL/GenBank/DDBJ databases">
        <authorList>
            <person name="Durling M."/>
        </authorList>
    </citation>
    <scope>NUCLEOTIDE SEQUENCE</scope>
</reference>
<dbReference type="Proteomes" id="UP000696280">
    <property type="component" value="Unassembled WGS sequence"/>
</dbReference>
<accession>A0A9N9KT55</accession>
<evidence type="ECO:0000313" key="2">
    <source>
        <dbReference type="Proteomes" id="UP000696280"/>
    </source>
</evidence>
<comment type="caution">
    <text evidence="1">The sequence shown here is derived from an EMBL/GenBank/DDBJ whole genome shotgun (WGS) entry which is preliminary data.</text>
</comment>
<keyword evidence="2" id="KW-1185">Reference proteome</keyword>
<organism evidence="1 2">
    <name type="scientific">Hymenoscyphus fraxineus</name>
    <dbReference type="NCBI Taxonomy" id="746836"/>
    <lineage>
        <taxon>Eukaryota</taxon>
        <taxon>Fungi</taxon>
        <taxon>Dikarya</taxon>
        <taxon>Ascomycota</taxon>
        <taxon>Pezizomycotina</taxon>
        <taxon>Leotiomycetes</taxon>
        <taxon>Helotiales</taxon>
        <taxon>Helotiaceae</taxon>
        <taxon>Hymenoscyphus</taxon>
    </lineage>
</organism>
<proteinExistence type="predicted"/>
<sequence>MVAHMQMLCTVAPFDLRKATKALRRGHGRAMWTIRKGEAEKRWQRSMGELFEDEEEDRRLLSSGRRRWPRLLALVRSIEAKKRNPDGYAKVM</sequence>
<name>A0A9N9KT55_9HELO</name>
<protein>
    <submittedName>
        <fullName evidence="1">Uncharacterized protein</fullName>
    </submittedName>
</protein>
<gene>
    <name evidence="1" type="ORF">HYFRA_00001235</name>
</gene>
<dbReference type="AlphaFoldDB" id="A0A9N9KT55"/>